<dbReference type="InterPro" id="IPR050937">
    <property type="entry name" value="TEC1_TEAD_TF"/>
</dbReference>
<feature type="compositionally biased region" description="Low complexity" evidence="8">
    <location>
        <begin position="136"/>
        <end position="168"/>
    </location>
</feature>
<dbReference type="PROSITE" id="PS51088">
    <property type="entry name" value="TEA_2"/>
    <property type="match status" value="1"/>
</dbReference>
<feature type="region of interest" description="Disordered" evidence="8">
    <location>
        <begin position="577"/>
        <end position="673"/>
    </location>
</feature>
<evidence type="ECO:0000256" key="1">
    <source>
        <dbReference type="ARBA" id="ARBA00004123"/>
    </source>
</evidence>
<dbReference type="InterPro" id="IPR000818">
    <property type="entry name" value="TEA/ATTS_dom"/>
</dbReference>
<protein>
    <recommendedName>
        <fullName evidence="9">TEA domain-containing protein</fullName>
    </recommendedName>
</protein>
<dbReference type="Pfam" id="PF17725">
    <property type="entry name" value="YBD"/>
    <property type="match status" value="1"/>
</dbReference>
<name>A0A9P6V0S6_9FUNG</name>
<dbReference type="Gene3D" id="6.10.20.40">
    <property type="entry name" value="TEA/ATTS domain"/>
    <property type="match status" value="1"/>
</dbReference>
<gene>
    <name evidence="10" type="ORF">BGZ99_004751</name>
</gene>
<evidence type="ECO:0000259" key="9">
    <source>
        <dbReference type="PROSITE" id="PS51088"/>
    </source>
</evidence>
<evidence type="ECO:0000256" key="5">
    <source>
        <dbReference type="ARBA" id="ARBA00023163"/>
    </source>
</evidence>
<dbReference type="Pfam" id="PF01285">
    <property type="entry name" value="TEA"/>
    <property type="match status" value="1"/>
</dbReference>
<feature type="region of interest" description="Disordered" evidence="8">
    <location>
        <begin position="239"/>
        <end position="318"/>
    </location>
</feature>
<keyword evidence="3" id="KW-0805">Transcription regulation</keyword>
<feature type="domain" description="TEA" evidence="9">
    <location>
        <begin position="1"/>
        <end position="59"/>
    </location>
</feature>
<organism evidence="10 11">
    <name type="scientific">Dissophora globulifera</name>
    <dbReference type="NCBI Taxonomy" id="979702"/>
    <lineage>
        <taxon>Eukaryota</taxon>
        <taxon>Fungi</taxon>
        <taxon>Fungi incertae sedis</taxon>
        <taxon>Mucoromycota</taxon>
        <taxon>Mortierellomycotina</taxon>
        <taxon>Mortierellomycetes</taxon>
        <taxon>Mortierellales</taxon>
        <taxon>Mortierellaceae</taxon>
        <taxon>Dissophora</taxon>
    </lineage>
</organism>
<feature type="compositionally biased region" description="Polar residues" evidence="8">
    <location>
        <begin position="269"/>
        <end position="282"/>
    </location>
</feature>
<feature type="DNA-binding region" description="TEA" evidence="7">
    <location>
        <begin position="1"/>
        <end position="59"/>
    </location>
</feature>
<comment type="similarity">
    <text evidence="2">Belongs to the TEC1 family.</text>
</comment>
<keyword evidence="5" id="KW-0804">Transcription</keyword>
<keyword evidence="4" id="KW-0238">DNA-binding</keyword>
<dbReference type="InterPro" id="IPR038096">
    <property type="entry name" value="TEA/ATTS_sf"/>
</dbReference>
<proteinExistence type="inferred from homology"/>
<feature type="compositionally biased region" description="Low complexity" evidence="8">
    <location>
        <begin position="299"/>
        <end position="316"/>
    </location>
</feature>
<feature type="compositionally biased region" description="Polar residues" evidence="8">
    <location>
        <begin position="625"/>
        <end position="636"/>
    </location>
</feature>
<keyword evidence="6" id="KW-0539">Nucleus</keyword>
<dbReference type="PANTHER" id="PTHR11834">
    <property type="entry name" value="TRANSCRIPTIONAL ENHANCER FACTOR TEF RELATED"/>
    <property type="match status" value="1"/>
</dbReference>
<dbReference type="PRINTS" id="PR00065">
    <property type="entry name" value="TEADOMAIN"/>
</dbReference>
<keyword evidence="11" id="KW-1185">Reference proteome</keyword>
<sequence>MPAITEIPKLGRRKVPLHEKHYGRNELIAAYIHKETKQSRTRKQVSSHIQVLKNTRKEDLALMELLSDGSPDESNDPAWLEAAMTKIRKIFGEDRLRESSPFSPTSPISPSDNTLISPQDTHYPYQPASAASSTTHQQQQQQQQQHHQQQQHAQYHQYQQHQHQQLQQFSENADNKRRRIHSHDEDEEEYIHERKPQHNRQLSIASILNPEPNRGRNVEAQHQRSPTAAVVVPGTGFVPGDGIPVDSSSSGFPGHGRGQTGYLKEERLSPSTTRPSHSQSQDPFWAEKSHRRGASYMESSSASGHDPSSSPLSSSSTTVVGGYNSIAMKERSPVHPLSDVEVNAASLESAGDAYDPTVSYLSERHAFWPSHLKLILEENRLENNHPLPQLMKRESVLVEHPEPFHDALQSEDIRVLDEDRFPNLREAFVNKRCLFMRCKMGLNLEDLSRQARLQSKNLFQSRQRLTVRCDTTVYSYGKEVVCSVETKQATHHRDRFMYEFGIVNVWLEEFLLMLLTGEKEEIEPSLQNMTIVQEFSSIITGPDGQEGEARLEPLLVVAYEFFAGHGNLNAYRLTSGPPPASVRARSHTWDHPTPSWNPNHTHTTSGGGGPWSSPPLPHAASASSENRGASSGTYDDNSNHKRMRNHSSLDFEREWPLAQKKNRREFRPSFSYA</sequence>
<evidence type="ECO:0000256" key="3">
    <source>
        <dbReference type="ARBA" id="ARBA00023015"/>
    </source>
</evidence>
<dbReference type="InterPro" id="IPR041086">
    <property type="entry name" value="YBD"/>
</dbReference>
<dbReference type="PANTHER" id="PTHR11834:SF0">
    <property type="entry name" value="PROTEIN SCALLOPED"/>
    <property type="match status" value="1"/>
</dbReference>
<dbReference type="OrthoDB" id="10006572at2759"/>
<evidence type="ECO:0000256" key="6">
    <source>
        <dbReference type="ARBA" id="ARBA00023242"/>
    </source>
</evidence>
<evidence type="ECO:0000256" key="8">
    <source>
        <dbReference type="SAM" id="MobiDB-lite"/>
    </source>
</evidence>
<reference evidence="10" key="1">
    <citation type="journal article" date="2020" name="Fungal Divers.">
        <title>Resolving the Mortierellaceae phylogeny through synthesis of multi-gene phylogenetics and phylogenomics.</title>
        <authorList>
            <person name="Vandepol N."/>
            <person name="Liber J."/>
            <person name="Desiro A."/>
            <person name="Na H."/>
            <person name="Kennedy M."/>
            <person name="Barry K."/>
            <person name="Grigoriev I.V."/>
            <person name="Miller A.N."/>
            <person name="O'Donnell K."/>
            <person name="Stajich J.E."/>
            <person name="Bonito G."/>
        </authorList>
    </citation>
    <scope>NUCLEOTIDE SEQUENCE</scope>
    <source>
        <strain evidence="10">REB-010B</strain>
    </source>
</reference>
<dbReference type="GO" id="GO:0000981">
    <property type="term" value="F:DNA-binding transcription factor activity, RNA polymerase II-specific"/>
    <property type="evidence" value="ECO:0007669"/>
    <property type="project" value="TreeGrafter"/>
</dbReference>
<dbReference type="GO" id="GO:0005634">
    <property type="term" value="C:nucleus"/>
    <property type="evidence" value="ECO:0007669"/>
    <property type="project" value="UniProtKB-SubCell"/>
</dbReference>
<dbReference type="Proteomes" id="UP000738325">
    <property type="component" value="Unassembled WGS sequence"/>
</dbReference>
<dbReference type="PROSITE" id="PS00554">
    <property type="entry name" value="TEA_1"/>
    <property type="match status" value="1"/>
</dbReference>
<evidence type="ECO:0000313" key="10">
    <source>
        <dbReference type="EMBL" id="KAG0330381.1"/>
    </source>
</evidence>
<dbReference type="AlphaFoldDB" id="A0A9P6V0S6"/>
<evidence type="ECO:0000256" key="7">
    <source>
        <dbReference type="PROSITE-ProRule" id="PRU00505"/>
    </source>
</evidence>
<dbReference type="EMBL" id="JAAAIP010000003">
    <property type="protein sequence ID" value="KAG0330381.1"/>
    <property type="molecule type" value="Genomic_DNA"/>
</dbReference>
<dbReference type="SMART" id="SM00426">
    <property type="entry name" value="TEA"/>
    <property type="match status" value="1"/>
</dbReference>
<feature type="compositionally biased region" description="Low complexity" evidence="8">
    <location>
        <begin position="99"/>
        <end position="111"/>
    </location>
</feature>
<dbReference type="GO" id="GO:0000978">
    <property type="term" value="F:RNA polymerase II cis-regulatory region sequence-specific DNA binding"/>
    <property type="evidence" value="ECO:0007669"/>
    <property type="project" value="TreeGrafter"/>
</dbReference>
<comment type="subcellular location">
    <subcellularLocation>
        <location evidence="1">Nucleus</location>
    </subcellularLocation>
</comment>
<accession>A0A9P6V0S6</accession>
<feature type="region of interest" description="Disordered" evidence="8">
    <location>
        <begin position="95"/>
        <end position="202"/>
    </location>
</feature>
<dbReference type="Gene3D" id="2.70.50.80">
    <property type="match status" value="1"/>
</dbReference>
<comment type="caution">
    <text evidence="10">The sequence shown here is derived from an EMBL/GenBank/DDBJ whole genome shotgun (WGS) entry which is preliminary data.</text>
</comment>
<dbReference type="GO" id="GO:0005667">
    <property type="term" value="C:transcription regulator complex"/>
    <property type="evidence" value="ECO:0007669"/>
    <property type="project" value="TreeGrafter"/>
</dbReference>
<evidence type="ECO:0000313" key="11">
    <source>
        <dbReference type="Proteomes" id="UP000738325"/>
    </source>
</evidence>
<evidence type="ECO:0000256" key="4">
    <source>
        <dbReference type="ARBA" id="ARBA00023125"/>
    </source>
</evidence>
<evidence type="ECO:0000256" key="2">
    <source>
        <dbReference type="ARBA" id="ARBA00008421"/>
    </source>
</evidence>